<dbReference type="PANTHER" id="PTHR34460:SF2">
    <property type="entry name" value="OS04G0405500 PROTEIN"/>
    <property type="match status" value="1"/>
</dbReference>
<name>A0A835Q416_VANPL</name>
<accession>A0A835Q416</accession>
<gene>
    <name evidence="2" type="ORF">HPP92_021048</name>
</gene>
<evidence type="ECO:0000313" key="3">
    <source>
        <dbReference type="Proteomes" id="UP000639772"/>
    </source>
</evidence>
<comment type="caution">
    <text evidence="2">The sequence shown here is derived from an EMBL/GenBank/DDBJ whole genome shotgun (WGS) entry which is preliminary data.</text>
</comment>
<dbReference type="OrthoDB" id="1693686at2759"/>
<feature type="region of interest" description="Disordered" evidence="1">
    <location>
        <begin position="39"/>
        <end position="65"/>
    </location>
</feature>
<evidence type="ECO:0000256" key="1">
    <source>
        <dbReference type="SAM" id="MobiDB-lite"/>
    </source>
</evidence>
<sequence length="174" mass="19123">MADDMSEGMQCSDHPYRSNPGGVCAFCLQEKLGKLVSSKSSDPFFAPPPPSSSSSSPPSFQSSHLTASASIRMSFLSTKSRCSKSKPLNSGAVALKRSKSVAPQHLPAPLLNNVASNSPRKKSFSFLPNPRSLFFCNDPIHCHKAKIHLLPFPIFVQRRHRPRSSQGNEEWQEK</sequence>
<feature type="compositionally biased region" description="Low complexity" evidence="1">
    <location>
        <begin position="52"/>
        <end position="63"/>
    </location>
</feature>
<dbReference type="EMBL" id="JADCNM010000011">
    <property type="protein sequence ID" value="KAG0462572.1"/>
    <property type="molecule type" value="Genomic_DNA"/>
</dbReference>
<dbReference type="AlphaFoldDB" id="A0A835Q416"/>
<protein>
    <submittedName>
        <fullName evidence="2">Uncharacterized protein</fullName>
    </submittedName>
</protein>
<proteinExistence type="predicted"/>
<reference evidence="2 3" key="1">
    <citation type="journal article" date="2020" name="Nat. Food">
        <title>A phased Vanilla planifolia genome enables genetic improvement of flavour and production.</title>
        <authorList>
            <person name="Hasing T."/>
            <person name="Tang H."/>
            <person name="Brym M."/>
            <person name="Khazi F."/>
            <person name="Huang T."/>
            <person name="Chambers A.H."/>
        </authorList>
    </citation>
    <scope>NUCLEOTIDE SEQUENCE [LARGE SCALE GENOMIC DNA]</scope>
    <source>
        <tissue evidence="2">Leaf</tissue>
    </source>
</reference>
<dbReference type="Proteomes" id="UP000639772">
    <property type="component" value="Chromosome 11"/>
</dbReference>
<organism evidence="2 3">
    <name type="scientific">Vanilla planifolia</name>
    <name type="common">Vanilla</name>
    <dbReference type="NCBI Taxonomy" id="51239"/>
    <lineage>
        <taxon>Eukaryota</taxon>
        <taxon>Viridiplantae</taxon>
        <taxon>Streptophyta</taxon>
        <taxon>Embryophyta</taxon>
        <taxon>Tracheophyta</taxon>
        <taxon>Spermatophyta</taxon>
        <taxon>Magnoliopsida</taxon>
        <taxon>Liliopsida</taxon>
        <taxon>Asparagales</taxon>
        <taxon>Orchidaceae</taxon>
        <taxon>Vanilloideae</taxon>
        <taxon>Vanilleae</taxon>
        <taxon>Vanilla</taxon>
    </lineage>
</organism>
<dbReference type="PANTHER" id="PTHR34460">
    <property type="entry name" value="VITELLOGENIN-LIKE PROTEIN"/>
    <property type="match status" value="1"/>
</dbReference>
<evidence type="ECO:0000313" key="2">
    <source>
        <dbReference type="EMBL" id="KAG0462572.1"/>
    </source>
</evidence>